<dbReference type="Proteomes" id="UP001204376">
    <property type="component" value="Unassembled WGS sequence"/>
</dbReference>
<dbReference type="EMBL" id="JANHOH010000001">
    <property type="protein sequence ID" value="MCQ6957745.1"/>
    <property type="molecule type" value="Genomic_DNA"/>
</dbReference>
<evidence type="ECO:0000256" key="2">
    <source>
        <dbReference type="ARBA" id="ARBA00022448"/>
    </source>
</evidence>
<dbReference type="PROSITE" id="PS52016">
    <property type="entry name" value="TONB_DEPENDENT_REC_3"/>
    <property type="match status" value="1"/>
</dbReference>
<dbReference type="Pfam" id="PF07715">
    <property type="entry name" value="Plug"/>
    <property type="match status" value="1"/>
</dbReference>
<evidence type="ECO:0000313" key="10">
    <source>
        <dbReference type="EMBL" id="MCQ6957745.1"/>
    </source>
</evidence>
<dbReference type="Pfam" id="PF13715">
    <property type="entry name" value="CarbopepD_reg_2"/>
    <property type="match status" value="1"/>
</dbReference>
<evidence type="ECO:0000256" key="8">
    <source>
        <dbReference type="SAM" id="SignalP"/>
    </source>
</evidence>
<evidence type="ECO:0000256" key="7">
    <source>
        <dbReference type="PROSITE-ProRule" id="PRU01360"/>
    </source>
</evidence>
<dbReference type="NCBIfam" id="TIGR04057">
    <property type="entry name" value="SusC_RagA_signa"/>
    <property type="match status" value="1"/>
</dbReference>
<evidence type="ECO:0000256" key="4">
    <source>
        <dbReference type="ARBA" id="ARBA00022692"/>
    </source>
</evidence>
<dbReference type="RefSeq" id="WP_256537938.1">
    <property type="nucleotide sequence ID" value="NZ_JANHOH010000001.1"/>
</dbReference>
<keyword evidence="4 7" id="KW-0812">Transmembrane</keyword>
<comment type="caution">
    <text evidence="10">The sequence shown here is derived from an EMBL/GenBank/DDBJ whole genome shotgun (WGS) entry which is preliminary data.</text>
</comment>
<evidence type="ECO:0000259" key="9">
    <source>
        <dbReference type="Pfam" id="PF07715"/>
    </source>
</evidence>
<evidence type="ECO:0000313" key="11">
    <source>
        <dbReference type="Proteomes" id="UP001204376"/>
    </source>
</evidence>
<feature type="chain" id="PRO_5046467444" evidence="8">
    <location>
        <begin position="30"/>
        <end position="1052"/>
    </location>
</feature>
<sequence length="1052" mass="117377">MNFFTKKLRLLHGLFVTMLCLFFFQQAIAQSQTITGEITDANTGEPLVGATVLVVGTSIGVAADVNGIFKISAPPNSTLEFKSMGYTSFTIKADATQPMKIKLSGIHKDLNEVVVIGYGTAQKKDLTGSISTLKTDKLEKEAPRSVQDILRSGIPGLVVGQSNSAKGGGDIALRGQRSLLANNSPLLVVDGVIFFGELSEINPLDIAQVDVLKDASAGAIYGSKAANGVIIITTKKGKTEKPTISFSANTGLVTMGKNRRVYDAAGYLKYRQDLFNSNSGFTMPGKFIDPTPENLAAAGITHDQWRAYDEINGTSDQDVWLQRIGLFENERKDYFAGKTYDWYKGSFQTGLNQDYSISASGVSSNKNTNYYVSLGYLNNEGVVVGDNYHAYRASVKLDQKINNWFTTGVNVKFQDRSEGNLAVDWNGQIINNSPYAVPVDDDGNLIGQPMGSSNNQGVNTAYNNQFKQLEKGYNVLNTTLYGTIKLPFNITFNSNYSPRYQWFYNRYWESAQNPLWSDNGKVIRENEKRFDWQIDNTLNWDATFSQKHRIKVTLLQNAEEHRSWFDGMTGTDFSPTDALGFHNIDAANPLKSKLHTYDEHSTGNALMARVFYSYADKYMLTATIRRDGYSAFGENHPTATFPSLGFAWNFSDEKFLHWDAMTTGKLRLSWGKAGNRSLDNVYQALSNLTTGTGKYAYVTPAGVLNELSQLYVDRMANHDLKWESTASFNAGLDFGFFNNRLNGSIDAYHMPTTDLLVNRNLPDFTGFLNVTANLGEVVNDGLEVNLNGVVMKTPNFQWNVNVGFYMNRNKIKHLYYAYTDVLDESGNVVSSVENDDSNNGWFIGRDINSIWTYKVLGIWQKGEEEAAAKYGEKPGDVKVLDVDGDGKFTNADKVFQGSGKARFRWSMRHDFTLFHNLDISMNFYSYIGQKQTSGDFRNNPGALVDRSNAYIRQYWTPDNPSNTYARLNSTNPSNISPSRVIDRSFVRFDNLSFSYLLPSAFTKKLDISQLRVNAGVRNLAVYSPNWEYGDPEPDPGSAFLPRTFTLGVNVIF</sequence>
<keyword evidence="5 7" id="KW-0472">Membrane</keyword>
<keyword evidence="6 7" id="KW-0998">Cell outer membrane</keyword>
<dbReference type="SUPFAM" id="SSF56935">
    <property type="entry name" value="Porins"/>
    <property type="match status" value="1"/>
</dbReference>
<dbReference type="InterPro" id="IPR023997">
    <property type="entry name" value="TonB-dep_OMP_SusC/RagA_CS"/>
</dbReference>
<dbReference type="InterPro" id="IPR012910">
    <property type="entry name" value="Plug_dom"/>
</dbReference>
<evidence type="ECO:0000256" key="3">
    <source>
        <dbReference type="ARBA" id="ARBA00022452"/>
    </source>
</evidence>
<dbReference type="InterPro" id="IPR036942">
    <property type="entry name" value="Beta-barrel_TonB_sf"/>
</dbReference>
<dbReference type="InterPro" id="IPR023996">
    <property type="entry name" value="TonB-dep_OMP_SusC/RagA"/>
</dbReference>
<comment type="similarity">
    <text evidence="7">Belongs to the TonB-dependent receptor family.</text>
</comment>
<name>A0ABT1SZG5_9SPHI</name>
<feature type="signal peptide" evidence="8">
    <location>
        <begin position="1"/>
        <end position="29"/>
    </location>
</feature>
<keyword evidence="8" id="KW-0732">Signal</keyword>
<dbReference type="InterPro" id="IPR008969">
    <property type="entry name" value="CarboxyPept-like_regulatory"/>
</dbReference>
<dbReference type="Gene3D" id="2.60.40.1120">
    <property type="entry name" value="Carboxypeptidase-like, regulatory domain"/>
    <property type="match status" value="1"/>
</dbReference>
<dbReference type="InterPro" id="IPR039426">
    <property type="entry name" value="TonB-dep_rcpt-like"/>
</dbReference>
<proteinExistence type="inferred from homology"/>
<evidence type="ECO:0000256" key="1">
    <source>
        <dbReference type="ARBA" id="ARBA00004571"/>
    </source>
</evidence>
<organism evidence="10 11">
    <name type="scientific">Mucilaginibacter aquariorum</name>
    <dbReference type="NCBI Taxonomy" id="2967225"/>
    <lineage>
        <taxon>Bacteria</taxon>
        <taxon>Pseudomonadati</taxon>
        <taxon>Bacteroidota</taxon>
        <taxon>Sphingobacteriia</taxon>
        <taxon>Sphingobacteriales</taxon>
        <taxon>Sphingobacteriaceae</taxon>
        <taxon>Mucilaginibacter</taxon>
    </lineage>
</organism>
<dbReference type="Gene3D" id="2.170.130.10">
    <property type="entry name" value="TonB-dependent receptor, plug domain"/>
    <property type="match status" value="1"/>
</dbReference>
<dbReference type="NCBIfam" id="TIGR04056">
    <property type="entry name" value="OMP_RagA_SusC"/>
    <property type="match status" value="1"/>
</dbReference>
<evidence type="ECO:0000256" key="5">
    <source>
        <dbReference type="ARBA" id="ARBA00023136"/>
    </source>
</evidence>
<reference evidence="10 11" key="1">
    <citation type="submission" date="2022-07" db="EMBL/GenBank/DDBJ databases">
        <title>Mucilaginibacter sp. JC4.</title>
        <authorList>
            <person name="Le V."/>
            <person name="Ko S.-R."/>
            <person name="Ahn C.-Y."/>
            <person name="Oh H.-M."/>
        </authorList>
    </citation>
    <scope>NUCLEOTIDE SEQUENCE [LARGE SCALE GENOMIC DNA]</scope>
    <source>
        <strain evidence="10 11">JC4</strain>
    </source>
</reference>
<dbReference type="InterPro" id="IPR037066">
    <property type="entry name" value="Plug_dom_sf"/>
</dbReference>
<dbReference type="Gene3D" id="2.40.170.20">
    <property type="entry name" value="TonB-dependent receptor, beta-barrel domain"/>
    <property type="match status" value="1"/>
</dbReference>
<keyword evidence="11" id="KW-1185">Reference proteome</keyword>
<keyword evidence="3 7" id="KW-1134">Transmembrane beta strand</keyword>
<dbReference type="SUPFAM" id="SSF49464">
    <property type="entry name" value="Carboxypeptidase regulatory domain-like"/>
    <property type="match status" value="1"/>
</dbReference>
<accession>A0ABT1SZG5</accession>
<feature type="domain" description="TonB-dependent receptor plug" evidence="9">
    <location>
        <begin position="123"/>
        <end position="229"/>
    </location>
</feature>
<keyword evidence="2 7" id="KW-0813">Transport</keyword>
<protein>
    <submittedName>
        <fullName evidence="10">SusC/RagA family TonB-linked outer membrane protein</fullName>
    </submittedName>
</protein>
<comment type="subcellular location">
    <subcellularLocation>
        <location evidence="1 7">Cell outer membrane</location>
        <topology evidence="1 7">Multi-pass membrane protein</topology>
    </subcellularLocation>
</comment>
<gene>
    <name evidence="10" type="ORF">NPE20_07245</name>
</gene>
<evidence type="ECO:0000256" key="6">
    <source>
        <dbReference type="ARBA" id="ARBA00023237"/>
    </source>
</evidence>